<evidence type="ECO:0000313" key="2">
    <source>
        <dbReference type="EMBL" id="VCU39096.1"/>
    </source>
</evidence>
<dbReference type="EMBL" id="LR026984">
    <property type="protein sequence ID" value="VCU39096.1"/>
    <property type="molecule type" value="Genomic_DNA"/>
</dbReference>
<protein>
    <submittedName>
        <fullName evidence="2">Bgt-203102</fullName>
    </submittedName>
</protein>
<proteinExistence type="predicted"/>
<feature type="compositionally biased region" description="Polar residues" evidence="1">
    <location>
        <begin position="25"/>
        <end position="34"/>
    </location>
</feature>
<keyword evidence="3" id="KW-1185">Reference proteome</keyword>
<sequence length="133" mass="14937">MSSLRTVAANNHRQINTYEPIHSASAAQPKTSPNPDARCKRCRHIHTNTRYFKQQSELATGQKGQKWKENVQKYGERLGKGKAISEASDSEDEEYFRRQTEALLSETSDGKILSGVAASVSRYNNVTGLRLPR</sequence>
<dbReference type="AlphaFoldDB" id="A0A9X9PQT7"/>
<organism evidence="2 3">
    <name type="scientific">Blumeria graminis f. sp. tritici</name>
    <dbReference type="NCBI Taxonomy" id="62690"/>
    <lineage>
        <taxon>Eukaryota</taxon>
        <taxon>Fungi</taxon>
        <taxon>Dikarya</taxon>
        <taxon>Ascomycota</taxon>
        <taxon>Pezizomycotina</taxon>
        <taxon>Leotiomycetes</taxon>
        <taxon>Erysiphales</taxon>
        <taxon>Erysiphaceae</taxon>
        <taxon>Blumeria</taxon>
    </lineage>
</organism>
<feature type="compositionally biased region" description="Polar residues" evidence="1">
    <location>
        <begin position="1"/>
        <end position="17"/>
    </location>
</feature>
<name>A0A9X9PQT7_BLUGR</name>
<evidence type="ECO:0000256" key="1">
    <source>
        <dbReference type="SAM" id="MobiDB-lite"/>
    </source>
</evidence>
<gene>
    <name evidence="2" type="ORF">BGT96224V316_LOCUS345</name>
</gene>
<accession>A0A9X9PQT7</accession>
<evidence type="ECO:0000313" key="3">
    <source>
        <dbReference type="Proteomes" id="UP000324639"/>
    </source>
</evidence>
<feature type="region of interest" description="Disordered" evidence="1">
    <location>
        <begin position="1"/>
        <end position="38"/>
    </location>
</feature>
<reference evidence="2 3" key="1">
    <citation type="submission" date="2018-08" db="EMBL/GenBank/DDBJ databases">
        <authorList>
            <person name="Muller C M."/>
        </authorList>
    </citation>
    <scope>NUCLEOTIDE SEQUENCE [LARGE SCALE GENOMIC DNA]</scope>
</reference>
<dbReference type="Proteomes" id="UP000324639">
    <property type="component" value="Chromosome Bgt_-01"/>
</dbReference>